<evidence type="ECO:0000313" key="2">
    <source>
        <dbReference type="Proteomes" id="UP000186804"/>
    </source>
</evidence>
<name>A0A1J4MQV6_9CRYT</name>
<gene>
    <name evidence="1" type="ORF">cand_000790</name>
</gene>
<keyword evidence="2" id="KW-1185">Reference proteome</keyword>
<protein>
    <submittedName>
        <fullName evidence="1">Uncharacterized protein</fullName>
    </submittedName>
</protein>
<dbReference type="EMBL" id="LRBS01000057">
    <property type="protein sequence ID" value="OII76558.1"/>
    <property type="molecule type" value="Genomic_DNA"/>
</dbReference>
<dbReference type="GeneID" id="92364264"/>
<comment type="caution">
    <text evidence="1">The sequence shown here is derived from an EMBL/GenBank/DDBJ whole genome shotgun (WGS) entry which is preliminary data.</text>
</comment>
<dbReference type="Proteomes" id="UP000186804">
    <property type="component" value="Unassembled WGS sequence"/>
</dbReference>
<sequence>MVERSTEGLDEDLVRRTIRLVKQPISDILNLESSHYLDKVTKVEESISACSKKGIVLCFDYIVIPIITAIHLNIKRLELVSSTSETEKVNKTRENKYSLEIVCTATEKLIDCLEIIMLNIQDESSEISSNRLTTIFFDILNPILVILQKREFAKNERIIAGCLRILHINFLLFWNTWIPDESNKVTPQIVIPIIVHNLVAISAPNYRLKDSTYLKSSTNKHLRLLALNILFDIPRLVNNSQILYKVFPGTVQAFGIEILKEKINFYSEEIMSQLIYCLKQWIGWTLISIRSTNFIPINGDMNKYIENEKWLKQATINTGVILRSIILRNILDINVNSSQNICCNDELTLYPPNVRIAFINLANCCLTSAFNVFKEFSESTLKLCMNFLISATLDRDRDTRDAADSYFKDQLEFSSDTAQSLYLQNYLSTDLYTDLHNFLNSYYRECIQLGNSKEASLGNLSLEITKTLGIISLKSEKLGIGPTTIFYNDNLLLMIQSLFIISYQEYPQDNSVKKLLMDNRKVLLSTFSSTIVLDENFLIDYGEFELLGFSDMFLSDKNLNKNEFSEINYLNLSRDIDISGILDTILAYFSIISPVGDTTRDIQDSKSQATLLWNMSTHLLLYTSNEILEMDFINTLIDKLSKNSKIGNKLEFTCIILASIYKFLDNILNKLDYCNSLSTNYHKDEKQLSTILYTWLDEILDILKNNDISINCSKTKELTQLKKSLCLLIIGCVIQLSNKLDTFRKDIRNIAIKVIVPLLQNYGSKYYVESLCALDALNKLATGLDIYKENTSTICIILESYCDIIVDSLHLILKEEFTEETSQLFLVVLSHCSVDFVLQIDDIILEMCESTFTKNVWVYHCFALISQVLSMKIHNDRKISFELWTNSCKHKFRVFFDDINNSLAHQSKYLQKSLTSVNYDIVISLLSSQFDNQLSNKTKPNLISSDLSDDILNTFKTSNLLYLQSKLKNIYITRGDNNKYISPPSKEENPISNNYYGFLNEDQNNKYEAYRNIAQMILLQIRYDATNTSFDKHYINQRQYYSLYTILHSLMILSSNTKSLLPCIHEVWSYIIAPWISLASSGFYTSKEYNETLSIKLRELLLVNAIIKRLILFGGSFVTKRVEEQLLIHILNFIKNILHNRGKTYFLDDKDAIQNIPLYKLGISTMELLQIITFNYHHSNIPLTVSFNILYTLLSVALDSLSIYLSDNWKIVGFRILINLYRSNPSFVMTIVKVRIKDQENHLNLQNIFLNFFTDPKNPLLQRYCQYFFLHNNARLPPTLHESINMKHISSVLQS</sequence>
<dbReference type="OrthoDB" id="344185at2759"/>
<dbReference type="VEuPathDB" id="CryptoDB:cand_000790"/>
<evidence type="ECO:0000313" key="1">
    <source>
        <dbReference type="EMBL" id="OII76558.1"/>
    </source>
</evidence>
<dbReference type="RefSeq" id="XP_067068404.1">
    <property type="nucleotide sequence ID" value="XM_067210329.1"/>
</dbReference>
<reference evidence="1 2" key="1">
    <citation type="submission" date="2016-10" db="EMBL/GenBank/DDBJ databases">
        <title>Reductive evolution of mitochondrial metabolism and differential evolution of invasion-related proteins in Cryptosporidium.</title>
        <authorList>
            <person name="Liu S."/>
            <person name="Roellig D.M."/>
            <person name="Guo Y."/>
            <person name="Li N."/>
            <person name="Frace M.A."/>
            <person name="Tang K."/>
            <person name="Zhang L."/>
            <person name="Feng Y."/>
            <person name="Xiao L."/>
        </authorList>
    </citation>
    <scope>NUCLEOTIDE SEQUENCE [LARGE SCALE GENOMIC DNA]</scope>
    <source>
        <strain evidence="1">30847</strain>
    </source>
</reference>
<proteinExistence type="predicted"/>
<accession>A0A1J4MQV6</accession>
<organism evidence="1 2">
    <name type="scientific">Cryptosporidium andersoni</name>
    <dbReference type="NCBI Taxonomy" id="117008"/>
    <lineage>
        <taxon>Eukaryota</taxon>
        <taxon>Sar</taxon>
        <taxon>Alveolata</taxon>
        <taxon>Apicomplexa</taxon>
        <taxon>Conoidasida</taxon>
        <taxon>Coccidia</taxon>
        <taxon>Eucoccidiorida</taxon>
        <taxon>Eimeriorina</taxon>
        <taxon>Cryptosporidiidae</taxon>
        <taxon>Cryptosporidium</taxon>
    </lineage>
</organism>